<sequence length="73" mass="8498">MDVKDLSALSIEELTQKEKQLRQELFNFRFQLGIGRLENPMQVRATKRDIARVKTVKRQLELLQGQTGQAVEK</sequence>
<dbReference type="Gene3D" id="1.10.287.310">
    <property type="match status" value="1"/>
</dbReference>
<evidence type="ECO:0000256" key="1">
    <source>
        <dbReference type="ARBA" id="ARBA00009254"/>
    </source>
</evidence>
<name>A0ABM8R876_9BACT</name>
<evidence type="ECO:0000256" key="2">
    <source>
        <dbReference type="ARBA" id="ARBA00022980"/>
    </source>
</evidence>
<dbReference type="PROSITE" id="PS00579">
    <property type="entry name" value="RIBOSOMAL_L29"/>
    <property type="match status" value="1"/>
</dbReference>
<organism evidence="6 7">
    <name type="scientific">Nitrospira defluvii</name>
    <dbReference type="NCBI Taxonomy" id="330214"/>
    <lineage>
        <taxon>Bacteria</taxon>
        <taxon>Pseudomonadati</taxon>
        <taxon>Nitrospirota</taxon>
        <taxon>Nitrospiria</taxon>
        <taxon>Nitrospirales</taxon>
        <taxon>Nitrospiraceae</taxon>
        <taxon>Nitrospira</taxon>
    </lineage>
</organism>
<evidence type="ECO:0000313" key="6">
    <source>
        <dbReference type="EMBL" id="CAE6738665.1"/>
    </source>
</evidence>
<keyword evidence="7" id="KW-1185">Reference proteome</keyword>
<evidence type="ECO:0000256" key="3">
    <source>
        <dbReference type="ARBA" id="ARBA00023274"/>
    </source>
</evidence>
<dbReference type="PANTHER" id="PTHR10916">
    <property type="entry name" value="60S RIBOSOMAL PROTEIN L35/50S RIBOSOMAL PROTEIN L29"/>
    <property type="match status" value="1"/>
</dbReference>
<dbReference type="GO" id="GO:0005840">
    <property type="term" value="C:ribosome"/>
    <property type="evidence" value="ECO:0007669"/>
    <property type="project" value="UniProtKB-KW"/>
</dbReference>
<evidence type="ECO:0000256" key="4">
    <source>
        <dbReference type="ARBA" id="ARBA00035204"/>
    </source>
</evidence>
<dbReference type="InterPro" id="IPR018254">
    <property type="entry name" value="Ribosomal_uL29_CS"/>
</dbReference>
<comment type="caution">
    <text evidence="6">The sequence shown here is derived from an EMBL/GenBank/DDBJ whole genome shotgun (WGS) entry which is preliminary data.</text>
</comment>
<evidence type="ECO:0000256" key="5">
    <source>
        <dbReference type="HAMAP-Rule" id="MF_00374"/>
    </source>
</evidence>
<gene>
    <name evidence="5 6" type="primary">rpmC</name>
    <name evidence="6" type="ORF">NSPZN2_120054</name>
</gene>
<keyword evidence="3 5" id="KW-0687">Ribonucleoprotein</keyword>
<evidence type="ECO:0000313" key="7">
    <source>
        <dbReference type="Proteomes" id="UP000675880"/>
    </source>
</evidence>
<protein>
    <recommendedName>
        <fullName evidence="4 5">Large ribosomal subunit protein uL29</fullName>
    </recommendedName>
</protein>
<dbReference type="EMBL" id="CAJNBJ010000004">
    <property type="protein sequence ID" value="CAE6738665.1"/>
    <property type="molecule type" value="Genomic_DNA"/>
</dbReference>
<keyword evidence="2 5" id="KW-0689">Ribosomal protein</keyword>
<dbReference type="InterPro" id="IPR001854">
    <property type="entry name" value="Ribosomal_uL29"/>
</dbReference>
<dbReference type="Proteomes" id="UP000675880">
    <property type="component" value="Unassembled WGS sequence"/>
</dbReference>
<dbReference type="InterPro" id="IPR036049">
    <property type="entry name" value="Ribosomal_uL29_sf"/>
</dbReference>
<dbReference type="HAMAP" id="MF_00374">
    <property type="entry name" value="Ribosomal_uL29"/>
    <property type="match status" value="1"/>
</dbReference>
<dbReference type="CDD" id="cd00427">
    <property type="entry name" value="Ribosomal_L29_HIP"/>
    <property type="match status" value="1"/>
</dbReference>
<accession>A0ABM8R876</accession>
<dbReference type="PANTHER" id="PTHR10916:SF0">
    <property type="entry name" value="LARGE RIBOSOMAL SUBUNIT PROTEIN UL29C"/>
    <property type="match status" value="1"/>
</dbReference>
<proteinExistence type="inferred from homology"/>
<dbReference type="NCBIfam" id="TIGR00012">
    <property type="entry name" value="L29"/>
    <property type="match status" value="1"/>
</dbReference>
<dbReference type="InterPro" id="IPR050063">
    <property type="entry name" value="Ribosomal_protein_uL29"/>
</dbReference>
<dbReference type="Pfam" id="PF00831">
    <property type="entry name" value="Ribosomal_L29"/>
    <property type="match status" value="1"/>
</dbReference>
<dbReference type="SUPFAM" id="SSF46561">
    <property type="entry name" value="Ribosomal protein L29 (L29p)"/>
    <property type="match status" value="1"/>
</dbReference>
<dbReference type="RefSeq" id="WP_213041949.1">
    <property type="nucleotide sequence ID" value="NZ_CAJNBJ010000004.1"/>
</dbReference>
<reference evidence="6 7" key="1">
    <citation type="submission" date="2021-02" db="EMBL/GenBank/DDBJ databases">
        <authorList>
            <person name="Han P."/>
        </authorList>
    </citation>
    <scope>NUCLEOTIDE SEQUENCE [LARGE SCALE GENOMIC DNA]</scope>
    <source>
        <strain evidence="6">Candidatus Nitrospira sp. ZN2</strain>
    </source>
</reference>
<comment type="similarity">
    <text evidence="1 5">Belongs to the universal ribosomal protein uL29 family.</text>
</comment>